<feature type="compositionally biased region" description="Basic residues" evidence="8">
    <location>
        <begin position="276"/>
        <end position="288"/>
    </location>
</feature>
<feature type="compositionally biased region" description="Polar residues" evidence="8">
    <location>
        <begin position="238"/>
        <end position="252"/>
    </location>
</feature>
<feature type="compositionally biased region" description="Low complexity" evidence="8">
    <location>
        <begin position="221"/>
        <end position="231"/>
    </location>
</feature>
<comment type="subcellular location">
    <subcellularLocation>
        <location evidence="1">Nucleus</location>
        <location evidence="1">Nucleolus</location>
    </subcellularLocation>
</comment>
<feature type="compositionally biased region" description="Basic residues" evidence="8">
    <location>
        <begin position="188"/>
        <end position="200"/>
    </location>
</feature>
<reference evidence="10" key="1">
    <citation type="submission" date="2022-07" db="EMBL/GenBank/DDBJ databases">
        <title>Phylogenomic reconstructions and comparative analyses of Kickxellomycotina fungi.</title>
        <authorList>
            <person name="Reynolds N.K."/>
            <person name="Stajich J.E."/>
            <person name="Barry K."/>
            <person name="Grigoriev I.V."/>
            <person name="Crous P."/>
            <person name="Smith M.E."/>
        </authorList>
    </citation>
    <scope>NUCLEOTIDE SEQUENCE</scope>
    <source>
        <strain evidence="10">NRRL 3115</strain>
    </source>
</reference>
<sequence>MRPKRVKAYKRAMQFYQKNFGFREPYQVLVAADFILEAVSKNLRVVETLEETLQGKIKPFVTFCTICDIRKESEHRAQAIAVSKSFEKRRCLHKDPISGIQCIGEVMGDENKYNYCVAVQDDVLRAKLRSIPGVPIIHVKQSTMVLERISEAGKAAGAAKAQEKQGLSELERKMLKAVKQKDREAKLALRKPRAKKKIKGPKGPNPLSVKKSTKAVTTQTSKKPLPSSSAKSQEKNKSATSGIDNSSTNADNTAVGAKRSRSEPESNAKGDEGGHMRKRRRRRSHKKSSNIATGSATGPSS</sequence>
<feature type="region of interest" description="Disordered" evidence="8">
    <location>
        <begin position="178"/>
        <end position="301"/>
    </location>
</feature>
<dbReference type="GO" id="GO:0032040">
    <property type="term" value="C:small-subunit processome"/>
    <property type="evidence" value="ECO:0007669"/>
    <property type="project" value="InterPro"/>
</dbReference>
<proteinExistence type="inferred from homology"/>
<evidence type="ECO:0000256" key="3">
    <source>
        <dbReference type="ARBA" id="ARBA00022552"/>
    </source>
</evidence>
<accession>A0A9W8FXI6</accession>
<dbReference type="PANTHER" id="PTHR12416">
    <property type="entry name" value="RRNA-PROCESSING PROTEIN UTP23 HOMOLOG"/>
    <property type="match status" value="1"/>
</dbReference>
<evidence type="ECO:0000259" key="9">
    <source>
        <dbReference type="Pfam" id="PF24779"/>
    </source>
</evidence>
<evidence type="ECO:0000313" key="10">
    <source>
        <dbReference type="EMBL" id="KAJ2669600.1"/>
    </source>
</evidence>
<keyword evidence="4" id="KW-0539">Nucleus</keyword>
<dbReference type="InterPro" id="IPR057776">
    <property type="entry name" value="UTP23_sensor"/>
</dbReference>
<evidence type="ECO:0000256" key="1">
    <source>
        <dbReference type="ARBA" id="ARBA00004604"/>
    </source>
</evidence>
<evidence type="ECO:0000256" key="5">
    <source>
        <dbReference type="ARBA" id="ARBA00037300"/>
    </source>
</evidence>
<feature type="compositionally biased region" description="Polar residues" evidence="8">
    <location>
        <begin position="290"/>
        <end position="301"/>
    </location>
</feature>
<dbReference type="Pfam" id="PF04900">
    <property type="entry name" value="Fcf1"/>
    <property type="match status" value="1"/>
</dbReference>
<dbReference type="InterPro" id="IPR029060">
    <property type="entry name" value="PIN-like_dom_sf"/>
</dbReference>
<evidence type="ECO:0000313" key="11">
    <source>
        <dbReference type="Proteomes" id="UP001151518"/>
    </source>
</evidence>
<dbReference type="FunFam" id="3.40.50.1010:FF:000006">
    <property type="entry name" value="rRNA-processing protein UTP23 homolog"/>
    <property type="match status" value="1"/>
</dbReference>
<organism evidence="10 11">
    <name type="scientific">Coemansia spiralis</name>
    <dbReference type="NCBI Taxonomy" id="417178"/>
    <lineage>
        <taxon>Eukaryota</taxon>
        <taxon>Fungi</taxon>
        <taxon>Fungi incertae sedis</taxon>
        <taxon>Zoopagomycota</taxon>
        <taxon>Kickxellomycotina</taxon>
        <taxon>Kickxellomycetes</taxon>
        <taxon>Kickxellales</taxon>
        <taxon>Kickxellaceae</taxon>
        <taxon>Coemansia</taxon>
    </lineage>
</organism>
<dbReference type="OrthoDB" id="25675at2759"/>
<dbReference type="AlphaFoldDB" id="A0A9W8FXI6"/>
<comment type="caution">
    <text evidence="10">The sequence shown here is derived from an EMBL/GenBank/DDBJ whole genome shotgun (WGS) entry which is preliminary data.</text>
</comment>
<comment type="function">
    <text evidence="5">Involved in rRNA-processing and ribosome biogenesis.</text>
</comment>
<dbReference type="Pfam" id="PF24779">
    <property type="entry name" value="UTP23_sensor"/>
    <property type="match status" value="1"/>
</dbReference>
<feature type="compositionally biased region" description="Basic and acidic residues" evidence="8">
    <location>
        <begin position="260"/>
        <end position="275"/>
    </location>
</feature>
<dbReference type="EMBL" id="JANBTW010000145">
    <property type="protein sequence ID" value="KAJ2669600.1"/>
    <property type="molecule type" value="Genomic_DNA"/>
</dbReference>
<dbReference type="SUPFAM" id="SSF88723">
    <property type="entry name" value="PIN domain-like"/>
    <property type="match status" value="1"/>
</dbReference>
<keyword evidence="3" id="KW-0698">rRNA processing</keyword>
<evidence type="ECO:0000256" key="7">
    <source>
        <dbReference type="ARBA" id="ARBA00076388"/>
    </source>
</evidence>
<evidence type="ECO:0000256" key="6">
    <source>
        <dbReference type="ARBA" id="ARBA00038503"/>
    </source>
</evidence>
<dbReference type="Gene3D" id="3.40.50.1010">
    <property type="entry name" value="5'-nuclease"/>
    <property type="match status" value="1"/>
</dbReference>
<feature type="compositionally biased region" description="Basic and acidic residues" evidence="8">
    <location>
        <begin position="178"/>
        <end position="187"/>
    </location>
</feature>
<protein>
    <recommendedName>
        <fullName evidence="7">U three protein 23</fullName>
    </recommendedName>
</protein>
<gene>
    <name evidence="10" type="ORF">GGI25_006094</name>
</gene>
<comment type="similarity">
    <text evidence="6">Belongs to the UTP23/FCF1 family. UTP23 subfamily.</text>
</comment>
<keyword evidence="2" id="KW-0690">Ribosome biogenesis</keyword>
<dbReference type="GO" id="GO:0006364">
    <property type="term" value="P:rRNA processing"/>
    <property type="evidence" value="ECO:0007669"/>
    <property type="project" value="UniProtKB-KW"/>
</dbReference>
<evidence type="ECO:0000256" key="2">
    <source>
        <dbReference type="ARBA" id="ARBA00022517"/>
    </source>
</evidence>
<dbReference type="InterPro" id="IPR006984">
    <property type="entry name" value="Fcf1/UTP23"/>
</dbReference>
<evidence type="ECO:0000256" key="4">
    <source>
        <dbReference type="ARBA" id="ARBA00023242"/>
    </source>
</evidence>
<evidence type="ECO:0000256" key="8">
    <source>
        <dbReference type="SAM" id="MobiDB-lite"/>
    </source>
</evidence>
<name>A0A9W8FXI6_9FUNG</name>
<feature type="domain" description="UTP23 sensor motif region" evidence="9">
    <location>
        <begin position="195"/>
        <end position="212"/>
    </location>
</feature>
<dbReference type="Proteomes" id="UP001151518">
    <property type="component" value="Unassembled WGS sequence"/>
</dbReference>